<reference evidence="1 2" key="1">
    <citation type="submission" date="2016-11" db="EMBL/GenBank/DDBJ databases">
        <authorList>
            <person name="Jaros S."/>
            <person name="Januszkiewicz K."/>
            <person name="Wedrychowicz H."/>
        </authorList>
    </citation>
    <scope>NUCLEOTIDE SEQUENCE [LARGE SCALE GENOMIC DNA]</scope>
    <source>
        <strain evidence="1 2">DSM 26897</strain>
    </source>
</reference>
<gene>
    <name evidence="1" type="ORF">SAMN05444008_11561</name>
</gene>
<dbReference type="STRING" id="1302690.BUE76_10615"/>
<dbReference type="Proteomes" id="UP000184368">
    <property type="component" value="Unassembled WGS sequence"/>
</dbReference>
<evidence type="ECO:0000313" key="2">
    <source>
        <dbReference type="Proteomes" id="UP000184368"/>
    </source>
</evidence>
<evidence type="ECO:0000313" key="1">
    <source>
        <dbReference type="EMBL" id="SHF97566.1"/>
    </source>
</evidence>
<dbReference type="AlphaFoldDB" id="A0A1M5G1I7"/>
<organism evidence="1 2">
    <name type="scientific">Cnuella takakiae</name>
    <dbReference type="NCBI Taxonomy" id="1302690"/>
    <lineage>
        <taxon>Bacteria</taxon>
        <taxon>Pseudomonadati</taxon>
        <taxon>Bacteroidota</taxon>
        <taxon>Chitinophagia</taxon>
        <taxon>Chitinophagales</taxon>
        <taxon>Chitinophagaceae</taxon>
        <taxon>Cnuella</taxon>
    </lineage>
</organism>
<dbReference type="EMBL" id="FQUO01000015">
    <property type="protein sequence ID" value="SHF97566.1"/>
    <property type="molecule type" value="Genomic_DNA"/>
</dbReference>
<name>A0A1M5G1I7_9BACT</name>
<sequence>MFRPQDIDKYNQDVAAWTKDTKNAALAELDKHGVVHSPKSKSPVPLRKALKTALRKNGGVTNRISFKIPRHAVFLHKGVGRGTTASQAGSTNRKAKPFLNPPIEQNIGKLAELVADHQGTMIVNALMIK</sequence>
<accession>A0A1M5G1I7</accession>
<proteinExistence type="predicted"/>
<protein>
    <submittedName>
        <fullName evidence="1">Uncharacterized protein</fullName>
    </submittedName>
</protein>
<keyword evidence="2" id="KW-1185">Reference proteome</keyword>
<dbReference type="OrthoDB" id="1028986at2"/>
<dbReference type="RefSeq" id="WP_073045979.1">
    <property type="nucleotide sequence ID" value="NZ_FQUO01000015.1"/>
</dbReference>